<protein>
    <submittedName>
        <fullName evidence="2">Uncharacterized protein</fullName>
    </submittedName>
</protein>
<name>A0AC34R233_9BILA</name>
<accession>A0AC34R233</accession>
<dbReference type="WBParaSite" id="JU765_v2.g2671.t1">
    <property type="protein sequence ID" value="JU765_v2.g2671.t1"/>
    <property type="gene ID" value="JU765_v2.g2671"/>
</dbReference>
<evidence type="ECO:0000313" key="1">
    <source>
        <dbReference type="Proteomes" id="UP000887576"/>
    </source>
</evidence>
<sequence>MWQSQQTPFTTIENINENILDPSDDKQIELFQENLNKYVEELTKLAASGIPVHGTLQMMIDNVKNNSNTISAVAQ</sequence>
<dbReference type="Proteomes" id="UP000887576">
    <property type="component" value="Unplaced"/>
</dbReference>
<reference evidence="2" key="1">
    <citation type="submission" date="2022-11" db="UniProtKB">
        <authorList>
            <consortium name="WormBaseParasite"/>
        </authorList>
    </citation>
    <scope>IDENTIFICATION</scope>
</reference>
<organism evidence="1 2">
    <name type="scientific">Panagrolaimus sp. JU765</name>
    <dbReference type="NCBI Taxonomy" id="591449"/>
    <lineage>
        <taxon>Eukaryota</taxon>
        <taxon>Metazoa</taxon>
        <taxon>Ecdysozoa</taxon>
        <taxon>Nematoda</taxon>
        <taxon>Chromadorea</taxon>
        <taxon>Rhabditida</taxon>
        <taxon>Tylenchina</taxon>
        <taxon>Panagrolaimomorpha</taxon>
        <taxon>Panagrolaimoidea</taxon>
        <taxon>Panagrolaimidae</taxon>
        <taxon>Panagrolaimus</taxon>
    </lineage>
</organism>
<proteinExistence type="predicted"/>
<evidence type="ECO:0000313" key="2">
    <source>
        <dbReference type="WBParaSite" id="JU765_v2.g2671.t1"/>
    </source>
</evidence>